<dbReference type="SUPFAM" id="SSF52540">
    <property type="entry name" value="P-loop containing nucleoside triphosphate hydrolases"/>
    <property type="match status" value="1"/>
</dbReference>
<dbReference type="InterPro" id="IPR013611">
    <property type="entry name" value="Transp-assoc_OB_typ2"/>
</dbReference>
<dbReference type="eggNOG" id="arCOG00175">
    <property type="taxonomic scope" value="Archaea"/>
</dbReference>
<dbReference type="EnsemblBacteria" id="BAA80636">
    <property type="protein sequence ID" value="BAA80636"/>
    <property type="gene ID" value="APE_1635.1"/>
</dbReference>
<dbReference type="KEGG" id="ape:APE_1635.1"/>
<evidence type="ECO:0000313" key="6">
    <source>
        <dbReference type="Proteomes" id="UP000002518"/>
    </source>
</evidence>
<dbReference type="Proteomes" id="UP000002518">
    <property type="component" value="Chromosome"/>
</dbReference>
<sequence length="352" mass="38382">MAGVRLEGIVKRFGKTVALKGIDLEIKDGEAVVLLGPSGCGKTTTLRIVAGLERPDAGRVYFDGRDVTGLPPKDRNVAMVFQSYALWPHMRVFDNIAFPLKIKKLPRDEIVRRVRWAAELLEIDHLLDRYPHQLSGGQQQRVAVARAIVTEPEVLLMDEPLSNLDAILRIKMRSEIKKLQRRLGVTMIYVTHDQVEAMVIGDRIVVMNFGEIQQVGTPSDVYHRPANTFVATFIGSPQMNLFSGKVAGGRLEALGGIVEGVGLPDGEVLVGVRPEDVALGKGDLTFEAYVDFVEDLGSDSVVHLKTQSGQVIVAKLSGGEPPSPGSRVIAGVSREKIHIFDKESGKAITHGV</sequence>
<keyword evidence="3" id="KW-0067">ATP-binding</keyword>
<dbReference type="Pfam" id="PF00005">
    <property type="entry name" value="ABC_tran"/>
    <property type="match status" value="1"/>
</dbReference>
<name>Q9YBG2_AERPE</name>
<dbReference type="CDD" id="cd03301">
    <property type="entry name" value="ABC_MalK_N"/>
    <property type="match status" value="1"/>
</dbReference>
<dbReference type="GO" id="GO:0008643">
    <property type="term" value="P:carbohydrate transport"/>
    <property type="evidence" value="ECO:0007669"/>
    <property type="project" value="InterPro"/>
</dbReference>
<feature type="domain" description="ABC transporter" evidence="4">
    <location>
        <begin position="4"/>
        <end position="234"/>
    </location>
</feature>
<dbReference type="InterPro" id="IPR015855">
    <property type="entry name" value="ABC_transpr_MalK-like"/>
</dbReference>
<gene>
    <name evidence="5" type="ordered locus">APE_1635.1</name>
</gene>
<dbReference type="RefSeq" id="WP_010866501.1">
    <property type="nucleotide sequence ID" value="NC_000854.2"/>
</dbReference>
<dbReference type="FunFam" id="3.40.50.300:FF:000042">
    <property type="entry name" value="Maltose/maltodextrin ABC transporter, ATP-binding protein"/>
    <property type="match status" value="1"/>
</dbReference>
<evidence type="ECO:0000256" key="1">
    <source>
        <dbReference type="ARBA" id="ARBA00022448"/>
    </source>
</evidence>
<dbReference type="NCBIfam" id="NF008653">
    <property type="entry name" value="PRK11650.1"/>
    <property type="match status" value="1"/>
</dbReference>
<protein>
    <submittedName>
        <fullName evidence="5">ABC transporter, ATP binding protein</fullName>
    </submittedName>
</protein>
<keyword evidence="1" id="KW-0813">Transport</keyword>
<dbReference type="EMBL" id="BA000002">
    <property type="protein sequence ID" value="BAA80636.2"/>
    <property type="molecule type" value="Genomic_DNA"/>
</dbReference>
<dbReference type="GO" id="GO:0016887">
    <property type="term" value="F:ATP hydrolysis activity"/>
    <property type="evidence" value="ECO:0007669"/>
    <property type="project" value="InterPro"/>
</dbReference>
<dbReference type="PANTHER" id="PTHR43875:SF1">
    <property type="entry name" value="OSMOPROTECTIVE COMPOUNDS UPTAKE ATP-BINDING PROTEIN GGTA"/>
    <property type="match status" value="1"/>
</dbReference>
<dbReference type="SUPFAM" id="SSF50331">
    <property type="entry name" value="MOP-like"/>
    <property type="match status" value="1"/>
</dbReference>
<dbReference type="PIR" id="G72543">
    <property type="entry name" value="G72543"/>
</dbReference>
<dbReference type="InterPro" id="IPR003439">
    <property type="entry name" value="ABC_transporter-like_ATP-bd"/>
</dbReference>
<dbReference type="GeneID" id="1446144"/>
<dbReference type="PROSITE" id="PS50893">
    <property type="entry name" value="ABC_TRANSPORTER_2"/>
    <property type="match status" value="1"/>
</dbReference>
<dbReference type="GO" id="GO:0055052">
    <property type="term" value="C:ATP-binding cassette (ABC) transporter complex, substrate-binding subunit-containing"/>
    <property type="evidence" value="ECO:0007669"/>
    <property type="project" value="TreeGrafter"/>
</dbReference>
<dbReference type="InterPro" id="IPR008995">
    <property type="entry name" value="Mo/tungstate-bd_C_term_dom"/>
</dbReference>
<accession>Q9YBG2</accession>
<dbReference type="InterPro" id="IPR017871">
    <property type="entry name" value="ABC_transporter-like_CS"/>
</dbReference>
<dbReference type="PROSITE" id="PS00211">
    <property type="entry name" value="ABC_TRANSPORTER_1"/>
    <property type="match status" value="1"/>
</dbReference>
<dbReference type="InterPro" id="IPR003593">
    <property type="entry name" value="AAA+_ATPase"/>
</dbReference>
<evidence type="ECO:0000259" key="4">
    <source>
        <dbReference type="PROSITE" id="PS50893"/>
    </source>
</evidence>
<dbReference type="AlphaFoldDB" id="Q9YBG2"/>
<dbReference type="STRING" id="272557.APE_1635.1"/>
<reference evidence="5 6" key="1">
    <citation type="journal article" date="1999" name="DNA Res.">
        <title>Complete genome sequence of an aerobic hyper-thermophilic crenarchaeon, Aeropyrum pernix K1.</title>
        <authorList>
            <person name="Kawarabayasi Y."/>
            <person name="Hino Y."/>
            <person name="Horikawa H."/>
            <person name="Yamazaki S."/>
            <person name="Haikawa Y."/>
            <person name="Jin-no K."/>
            <person name="Takahashi M."/>
            <person name="Sekine M."/>
            <person name="Baba S."/>
            <person name="Ankai A."/>
            <person name="Kosugi H."/>
            <person name="Hosoyama A."/>
            <person name="Fukui S."/>
            <person name="Nagai Y."/>
            <person name="Nishijima K."/>
            <person name="Nakazawa H."/>
            <person name="Takamiya M."/>
            <person name="Masuda S."/>
            <person name="Funahashi T."/>
            <person name="Tanaka T."/>
            <person name="Kudoh Y."/>
            <person name="Yamazaki J."/>
            <person name="Kushida N."/>
            <person name="Oguchi A."/>
            <person name="Aoki K."/>
            <person name="Kubota K."/>
            <person name="Nakamura Y."/>
            <person name="Nomura N."/>
            <person name="Sako Y."/>
            <person name="Kikuchi H."/>
        </authorList>
    </citation>
    <scope>NUCLEOTIDE SEQUENCE [LARGE SCALE GENOMIC DNA]</scope>
    <source>
        <strain evidence="6">ATCC 700893 / DSM 11879 / JCM 9820 / NBRC 100138 / K1</strain>
    </source>
</reference>
<keyword evidence="6" id="KW-1185">Reference proteome</keyword>
<dbReference type="Pfam" id="PF08402">
    <property type="entry name" value="TOBE_2"/>
    <property type="match status" value="1"/>
</dbReference>
<keyword evidence="2" id="KW-0547">Nucleotide-binding</keyword>
<dbReference type="PATRIC" id="fig|272557.25.peg.1105"/>
<evidence type="ECO:0000256" key="3">
    <source>
        <dbReference type="ARBA" id="ARBA00022840"/>
    </source>
</evidence>
<evidence type="ECO:0000256" key="2">
    <source>
        <dbReference type="ARBA" id="ARBA00022741"/>
    </source>
</evidence>
<organism evidence="5 6">
    <name type="scientific">Aeropyrum pernix (strain ATCC 700893 / DSM 11879 / JCM 9820 / NBRC 100138 / K1)</name>
    <dbReference type="NCBI Taxonomy" id="272557"/>
    <lineage>
        <taxon>Archaea</taxon>
        <taxon>Thermoproteota</taxon>
        <taxon>Thermoprotei</taxon>
        <taxon>Desulfurococcales</taxon>
        <taxon>Desulfurococcaceae</taxon>
        <taxon>Aeropyrum</taxon>
    </lineage>
</organism>
<dbReference type="Gene3D" id="2.40.50.140">
    <property type="entry name" value="Nucleic acid-binding proteins"/>
    <property type="match status" value="1"/>
</dbReference>
<dbReference type="SMART" id="SM00382">
    <property type="entry name" value="AAA"/>
    <property type="match status" value="1"/>
</dbReference>
<dbReference type="PANTHER" id="PTHR43875">
    <property type="entry name" value="MALTODEXTRIN IMPORT ATP-BINDING PROTEIN MSMX"/>
    <property type="match status" value="1"/>
</dbReference>
<dbReference type="GO" id="GO:0140359">
    <property type="term" value="F:ABC-type transporter activity"/>
    <property type="evidence" value="ECO:0007669"/>
    <property type="project" value="InterPro"/>
</dbReference>
<dbReference type="InterPro" id="IPR027417">
    <property type="entry name" value="P-loop_NTPase"/>
</dbReference>
<dbReference type="GO" id="GO:0005524">
    <property type="term" value="F:ATP binding"/>
    <property type="evidence" value="ECO:0007669"/>
    <property type="project" value="UniProtKB-KW"/>
</dbReference>
<dbReference type="Gene3D" id="3.40.50.300">
    <property type="entry name" value="P-loop containing nucleotide triphosphate hydrolases"/>
    <property type="match status" value="1"/>
</dbReference>
<dbReference type="InterPro" id="IPR047641">
    <property type="entry name" value="ABC_transpr_MalK/UgpC-like"/>
</dbReference>
<dbReference type="InterPro" id="IPR012340">
    <property type="entry name" value="NA-bd_OB-fold"/>
</dbReference>
<evidence type="ECO:0000313" key="5">
    <source>
        <dbReference type="EMBL" id="BAA80636.2"/>
    </source>
</evidence>
<proteinExistence type="predicted"/>